<dbReference type="InterPro" id="IPR038731">
    <property type="entry name" value="RgtA/B/C-like"/>
</dbReference>
<evidence type="ECO:0000256" key="2">
    <source>
        <dbReference type="ARBA" id="ARBA00022475"/>
    </source>
</evidence>
<feature type="transmembrane region" description="Helical" evidence="8">
    <location>
        <begin position="52"/>
        <end position="74"/>
    </location>
</feature>
<name>A0A2Z2MQQ7_9EURY</name>
<evidence type="ECO:0000259" key="9">
    <source>
        <dbReference type="Pfam" id="PF13231"/>
    </source>
</evidence>
<feature type="transmembrane region" description="Helical" evidence="8">
    <location>
        <begin position="412"/>
        <end position="429"/>
    </location>
</feature>
<evidence type="ECO:0000256" key="7">
    <source>
        <dbReference type="ARBA" id="ARBA00023136"/>
    </source>
</evidence>
<sequence>MRKSSIIAIFGIILVIYFTTRLISITLMNEYIDYDEGTYLLMARLINQGHLLYRDIFAVHPPLYYYILALWLRIFGDTYIVGRLLSVFVGALSVVLAYLVGRELRDEKLGLLFSLLLVLDPTILRINRLVLHNTFIEFFVLFSMYYLVKYQKTHDIRYAYFSLALAGIGSTVKFTIIPYLVALYIVLVLMSIDDLSWNYVKAGIRTVLSSSQVFVILTLYLLLAASIVALRMAWPSWITRDIIVLLGIHPFSKVGHKYIGGLIVVSWALLTIYLFNCQYVRKLAHIFVQSFRNLKLLLYLALAVLVPKVAIEFFLGYAVSPEYIHQTYLLQSSRYFSFAAVFELVSNVIHDFHVGPHELAYMFVPTFLLLTFLLILMLKDASLDVNYTISLLFIMNFAMYLLLFPIIPNVRFLVPLFMVFYLFMLDTIISSKGWLTSKRLAAGVAIFLIIISMTDYGLLVNLPQGKLDIAGGIYTTKLRRDASLYLGEHQCEKSYSVNPMNTYYLQLDTVPELVDSFGLLYMADFPPEELVSSLRENRVNCIILSTWMEEITRRNSDLAELYWPLKRYTIVNGTPIFSESYSRGDFIVVFRMVDIPKNLTVVSSNGKLVLLYNLKEAIEIYPQAEGQNFSQRTFVQNVGNGSFIVRWYNADGGYTEANLLLKGDYLVVTPKNSTVDLVLTFDGVATNERGDIPEPNMSENYLNIYTNGVRFYAMGKSLSCKENIIYSHGANSLKIGVNFNRS</sequence>
<dbReference type="GO" id="GO:0008610">
    <property type="term" value="P:lipid biosynthetic process"/>
    <property type="evidence" value="ECO:0007669"/>
    <property type="project" value="UniProtKB-ARBA"/>
</dbReference>
<evidence type="ECO:0000313" key="11">
    <source>
        <dbReference type="Proteomes" id="UP000250125"/>
    </source>
</evidence>
<dbReference type="GO" id="GO:0016763">
    <property type="term" value="F:pentosyltransferase activity"/>
    <property type="evidence" value="ECO:0007669"/>
    <property type="project" value="TreeGrafter"/>
</dbReference>
<evidence type="ECO:0000256" key="5">
    <source>
        <dbReference type="ARBA" id="ARBA00022692"/>
    </source>
</evidence>
<dbReference type="PANTHER" id="PTHR33908">
    <property type="entry name" value="MANNOSYLTRANSFERASE YKCB-RELATED"/>
    <property type="match status" value="1"/>
</dbReference>
<dbReference type="KEGG" id="tsl:A3L11_07250"/>
<keyword evidence="5 8" id="KW-0812">Transmembrane</keyword>
<keyword evidence="4" id="KW-0808">Transferase</keyword>
<evidence type="ECO:0000313" key="10">
    <source>
        <dbReference type="EMBL" id="ASJ09034.1"/>
    </source>
</evidence>
<dbReference type="EMBL" id="CP015103">
    <property type="protein sequence ID" value="ASJ09034.1"/>
    <property type="molecule type" value="Genomic_DNA"/>
</dbReference>
<gene>
    <name evidence="10" type="ORF">A3L11_07250</name>
</gene>
<dbReference type="Proteomes" id="UP000250125">
    <property type="component" value="Chromosome"/>
</dbReference>
<feature type="transmembrane region" description="Helical" evidence="8">
    <location>
        <begin position="160"/>
        <end position="192"/>
    </location>
</feature>
<dbReference type="AlphaFoldDB" id="A0A2Z2MQQ7"/>
<evidence type="ECO:0000256" key="6">
    <source>
        <dbReference type="ARBA" id="ARBA00022989"/>
    </source>
</evidence>
<accession>A0A2Z2MQQ7</accession>
<feature type="transmembrane region" description="Helical" evidence="8">
    <location>
        <begin position="258"/>
        <end position="275"/>
    </location>
</feature>
<feature type="domain" description="Glycosyltransferase RgtA/B/C/D-like" evidence="9">
    <location>
        <begin position="60"/>
        <end position="190"/>
    </location>
</feature>
<proteinExistence type="predicted"/>
<dbReference type="InterPro" id="IPR050297">
    <property type="entry name" value="LipidA_mod_glycosyltrf_83"/>
</dbReference>
<dbReference type="PANTHER" id="PTHR33908:SF11">
    <property type="entry name" value="MEMBRANE PROTEIN"/>
    <property type="match status" value="1"/>
</dbReference>
<feature type="transmembrane region" description="Helical" evidence="8">
    <location>
        <begin position="441"/>
        <end position="459"/>
    </location>
</feature>
<feature type="transmembrane region" description="Helical" evidence="8">
    <location>
        <begin position="385"/>
        <end position="406"/>
    </location>
</feature>
<protein>
    <recommendedName>
        <fullName evidence="9">Glycosyltransferase RgtA/B/C/D-like domain-containing protein</fullName>
    </recommendedName>
</protein>
<dbReference type="GO" id="GO:0005886">
    <property type="term" value="C:plasma membrane"/>
    <property type="evidence" value="ECO:0007669"/>
    <property type="project" value="UniProtKB-SubCell"/>
</dbReference>
<evidence type="ECO:0000256" key="1">
    <source>
        <dbReference type="ARBA" id="ARBA00004651"/>
    </source>
</evidence>
<keyword evidence="6 8" id="KW-1133">Transmembrane helix</keyword>
<feature type="transmembrane region" description="Helical" evidence="8">
    <location>
        <begin position="212"/>
        <end position="230"/>
    </location>
</feature>
<feature type="transmembrane region" description="Helical" evidence="8">
    <location>
        <begin position="6"/>
        <end position="32"/>
    </location>
</feature>
<organism evidence="10 11">
    <name type="scientific">Thermococcus siculi</name>
    <dbReference type="NCBI Taxonomy" id="72803"/>
    <lineage>
        <taxon>Archaea</taxon>
        <taxon>Methanobacteriati</taxon>
        <taxon>Methanobacteriota</taxon>
        <taxon>Thermococci</taxon>
        <taxon>Thermococcales</taxon>
        <taxon>Thermococcaceae</taxon>
        <taxon>Thermococcus</taxon>
    </lineage>
</organism>
<feature type="transmembrane region" description="Helical" evidence="8">
    <location>
        <begin position="359"/>
        <end position="378"/>
    </location>
</feature>
<keyword evidence="7 8" id="KW-0472">Membrane</keyword>
<keyword evidence="2" id="KW-1003">Cell membrane</keyword>
<keyword evidence="11" id="KW-1185">Reference proteome</keyword>
<feature type="transmembrane region" description="Helical" evidence="8">
    <location>
        <begin position="80"/>
        <end position="101"/>
    </location>
</feature>
<evidence type="ECO:0000256" key="8">
    <source>
        <dbReference type="SAM" id="Phobius"/>
    </source>
</evidence>
<comment type="subcellular location">
    <subcellularLocation>
        <location evidence="1">Cell membrane</location>
        <topology evidence="1">Multi-pass membrane protein</topology>
    </subcellularLocation>
</comment>
<dbReference type="Pfam" id="PF13231">
    <property type="entry name" value="PMT_2"/>
    <property type="match status" value="1"/>
</dbReference>
<evidence type="ECO:0000256" key="3">
    <source>
        <dbReference type="ARBA" id="ARBA00022676"/>
    </source>
</evidence>
<reference evidence="10 11" key="1">
    <citation type="submission" date="2016-04" db="EMBL/GenBank/DDBJ databases">
        <title>Complete genome sequence of Thermococcus siculi type strain RG-20.</title>
        <authorList>
            <person name="Oger P.M."/>
        </authorList>
    </citation>
    <scope>NUCLEOTIDE SEQUENCE [LARGE SCALE GENOMIC DNA]</scope>
    <source>
        <strain evidence="10 11">RG-20</strain>
    </source>
</reference>
<keyword evidence="3" id="KW-0328">Glycosyltransferase</keyword>
<feature type="transmembrane region" description="Helical" evidence="8">
    <location>
        <begin position="296"/>
        <end position="319"/>
    </location>
</feature>
<feature type="transmembrane region" description="Helical" evidence="8">
    <location>
        <begin position="130"/>
        <end position="148"/>
    </location>
</feature>
<evidence type="ECO:0000256" key="4">
    <source>
        <dbReference type="ARBA" id="ARBA00022679"/>
    </source>
</evidence>